<dbReference type="AlphaFoldDB" id="A0A167L7N2"/>
<evidence type="ECO:0008006" key="3">
    <source>
        <dbReference type="Google" id="ProtNLM"/>
    </source>
</evidence>
<dbReference type="Pfam" id="PF02831">
    <property type="entry name" value="gpW"/>
    <property type="match status" value="1"/>
</dbReference>
<dbReference type="Gene3D" id="3.30.1580.10">
    <property type="entry name" value="Head-to-tail joining protein W"/>
    <property type="match status" value="1"/>
</dbReference>
<accession>A0A167L7N2</accession>
<evidence type="ECO:0000313" key="2">
    <source>
        <dbReference type="Proteomes" id="UP000076486"/>
    </source>
</evidence>
<reference evidence="1 2" key="1">
    <citation type="submission" date="2013-07" db="EMBL/GenBank/DDBJ databases">
        <title>Comparative Genomic and Metabolomic Analysis of Twelve Strains of Pseudoalteromonas luteoviolacea.</title>
        <authorList>
            <person name="Vynne N.G."/>
            <person name="Mansson M."/>
            <person name="Gram L."/>
        </authorList>
    </citation>
    <scope>NUCLEOTIDE SEQUENCE [LARGE SCALE GENOMIC DNA]</scope>
    <source>
        <strain evidence="1 2">CPMOR-1</strain>
    </source>
</reference>
<proteinExistence type="predicted"/>
<dbReference type="InterPro" id="IPR004174">
    <property type="entry name" value="GpW"/>
</dbReference>
<dbReference type="SUPFAM" id="SSF64210">
    <property type="entry name" value="Head-to-tail joining protein W, gpW"/>
    <property type="match status" value="1"/>
</dbReference>
<gene>
    <name evidence="1" type="ORF">N473_15680</name>
</gene>
<dbReference type="GO" id="GO:0019058">
    <property type="term" value="P:viral life cycle"/>
    <property type="evidence" value="ECO:0007669"/>
    <property type="project" value="InterPro"/>
</dbReference>
<organism evidence="1 2">
    <name type="scientific">Pseudoalteromonas luteoviolacea CPMOR-1</name>
    <dbReference type="NCBI Taxonomy" id="1365248"/>
    <lineage>
        <taxon>Bacteria</taxon>
        <taxon>Pseudomonadati</taxon>
        <taxon>Pseudomonadota</taxon>
        <taxon>Gammaproteobacteria</taxon>
        <taxon>Alteromonadales</taxon>
        <taxon>Pseudoalteromonadaceae</taxon>
        <taxon>Pseudoalteromonas</taxon>
    </lineage>
</organism>
<sequence length="72" mass="8160">MNIDQLKANLIEAQQAYHDLLTGQAVVSFVRSGRETRFTQAKKADLKNYIDELETLINGTSQRRRGPARLSL</sequence>
<dbReference type="Proteomes" id="UP000076486">
    <property type="component" value="Unassembled WGS sequence"/>
</dbReference>
<dbReference type="RefSeq" id="WP_063367753.1">
    <property type="nucleotide sequence ID" value="NZ_AUYC01000024.1"/>
</dbReference>
<evidence type="ECO:0000313" key="1">
    <source>
        <dbReference type="EMBL" id="KZN64040.1"/>
    </source>
</evidence>
<dbReference type="EMBL" id="AUYC01000024">
    <property type="protein sequence ID" value="KZN64040.1"/>
    <property type="molecule type" value="Genomic_DNA"/>
</dbReference>
<name>A0A167L7N2_9GAMM</name>
<protein>
    <recommendedName>
        <fullName evidence="3">Head-tail joining protein</fullName>
    </recommendedName>
</protein>
<dbReference type="InterPro" id="IPR036626">
    <property type="entry name" value="GpW_sf"/>
</dbReference>
<dbReference type="PATRIC" id="fig|1365248.3.peg.2049"/>
<comment type="caution">
    <text evidence="1">The sequence shown here is derived from an EMBL/GenBank/DDBJ whole genome shotgun (WGS) entry which is preliminary data.</text>
</comment>